<feature type="binding site" evidence="18">
    <location>
        <position position="423"/>
    </location>
    <ligand>
        <name>acetyl-CoA</name>
        <dbReference type="ChEBI" id="CHEBI:57288"/>
    </ligand>
</feature>
<feature type="binding site" evidence="18">
    <location>
        <position position="227"/>
    </location>
    <ligand>
        <name>Mg(2+)</name>
        <dbReference type="ChEBI" id="CHEBI:18420"/>
    </ligand>
</feature>
<keyword evidence="6 18" id="KW-0548">Nucleotidyltransferase</keyword>
<evidence type="ECO:0000256" key="17">
    <source>
        <dbReference type="ARBA" id="ARBA00049628"/>
    </source>
</evidence>
<dbReference type="CDD" id="cd03353">
    <property type="entry name" value="LbH_GlmU_C"/>
    <property type="match status" value="1"/>
</dbReference>
<comment type="similarity">
    <text evidence="3 18">In the N-terminal section; belongs to the N-acetylglucosamine-1-phosphate uridyltransferase family.</text>
</comment>
<feature type="binding site" evidence="18">
    <location>
        <position position="169"/>
    </location>
    <ligand>
        <name>UDP-N-acetyl-alpha-D-glucosamine</name>
        <dbReference type="ChEBI" id="CHEBI:57705"/>
    </ligand>
</feature>
<dbReference type="GO" id="GO:0000287">
    <property type="term" value="F:magnesium ion binding"/>
    <property type="evidence" value="ECO:0007669"/>
    <property type="project" value="UniProtKB-UniRule"/>
</dbReference>
<accession>A0A364NLR7</accession>
<keyword evidence="12 18" id="KW-0511">Multifunctional enzyme</keyword>
<dbReference type="SUPFAM" id="SSF53448">
    <property type="entry name" value="Nucleotide-diphospho-sugar transferases"/>
    <property type="match status" value="1"/>
</dbReference>
<dbReference type="GO" id="GO:0003977">
    <property type="term" value="F:UDP-N-acetylglucosamine diphosphorylase activity"/>
    <property type="evidence" value="ECO:0007669"/>
    <property type="project" value="UniProtKB-UniRule"/>
</dbReference>
<feature type="binding site" evidence="18">
    <location>
        <position position="104"/>
    </location>
    <ligand>
        <name>Mg(2+)</name>
        <dbReference type="ChEBI" id="CHEBI:18420"/>
    </ligand>
</feature>
<feature type="region of interest" description="Pyrophosphorylase" evidence="18">
    <location>
        <begin position="1"/>
        <end position="229"/>
    </location>
</feature>
<dbReference type="GO" id="GO:0009245">
    <property type="term" value="P:lipid A biosynthetic process"/>
    <property type="evidence" value="ECO:0007669"/>
    <property type="project" value="UniProtKB-UniRule"/>
</dbReference>
<feature type="binding site" evidence="18">
    <location>
        <position position="405"/>
    </location>
    <ligand>
        <name>acetyl-CoA</name>
        <dbReference type="ChEBI" id="CHEBI:57288"/>
    </ligand>
</feature>
<comment type="subunit">
    <text evidence="18">Homotrimer.</text>
</comment>
<feature type="binding site" evidence="18">
    <location>
        <position position="377"/>
    </location>
    <ligand>
        <name>UDP-N-acetyl-alpha-D-glucosamine</name>
        <dbReference type="ChEBI" id="CHEBI:57705"/>
    </ligand>
</feature>
<dbReference type="Proteomes" id="UP000250744">
    <property type="component" value="Unassembled WGS sequence"/>
</dbReference>
<keyword evidence="5 18" id="KW-0808">Transferase</keyword>
<feature type="binding site" evidence="18">
    <location>
        <position position="380"/>
    </location>
    <ligand>
        <name>acetyl-CoA</name>
        <dbReference type="ChEBI" id="CHEBI:57288"/>
    </ligand>
</feature>
<comment type="caution">
    <text evidence="20">The sequence shown here is derived from an EMBL/GenBank/DDBJ whole genome shotgun (WGS) entry which is preliminary data.</text>
</comment>
<keyword evidence="7 18" id="KW-0479">Metal-binding</keyword>
<dbReference type="InterPro" id="IPR005882">
    <property type="entry name" value="Bifunctional_GlmU"/>
</dbReference>
<sequence length="457" mass="48880">MKTDIVILAAGQGSRMKSALPKVLHPLAGKPLLFHVIDSAANIADSQLHLVVGHGAEQVEQSLKEKSTSVQVAVQAQQLGTGHAVAQALPNCAEDSIVLILYGDVPLTPSAVFKSLIAEANKDQLALLTVTLDDPTGYGRILRNQNDEVIAIVEQKDATPEELQVNEVNTGILAVHVRYLRQWLPLLSSENAQGEYYLTDIIAMAAADGVPIAAIQPQYEQEVQGVNTRSQLAQLERWYQQQLAEALMASGVTLADPNRFDLRGNLSTGTDIFIDINCVFEGDVEIAEQVSIGPNCMIRNSRIGKHTVIEANTVIDGAEIGEHAHLGPFARIRPGTQLGKATKIGNFVETKKAVLGQGSKVNHLSYIGDAIIGESVNIGAGTITCNYDGVNKSTTKIGDNVFVGSNTALVAPVDISTNATIAAGSVITQTVEEGQLAIARGQQRNIIGWKRPQKRQS</sequence>
<reference evidence="20 21" key="1">
    <citation type="submission" date="2018-06" db="EMBL/GenBank/DDBJ databases">
        <title>Nitrincola tibetense sp. nov., isolated from Lake XuguoCo on Tibetan Plateau.</title>
        <authorList>
            <person name="Xing P."/>
        </authorList>
    </citation>
    <scope>NUCLEOTIDE SEQUENCE [LARGE SCALE GENOMIC DNA]</scope>
    <source>
        <strain evidence="21">xg18</strain>
    </source>
</reference>
<feature type="binding site" evidence="18">
    <location>
        <position position="22"/>
    </location>
    <ligand>
        <name>UDP-N-acetyl-alpha-D-glucosamine</name>
        <dbReference type="ChEBI" id="CHEBI:57705"/>
    </ligand>
</feature>
<comment type="similarity">
    <text evidence="2 18">In the C-terminal section; belongs to the transferase hexapeptide repeat family.</text>
</comment>
<feature type="binding site" evidence="18">
    <location>
        <position position="440"/>
    </location>
    <ligand>
        <name>acetyl-CoA</name>
        <dbReference type="ChEBI" id="CHEBI:57288"/>
    </ligand>
</feature>
<dbReference type="InterPro" id="IPR001451">
    <property type="entry name" value="Hexapep"/>
</dbReference>
<keyword evidence="9 18" id="KW-0460">Magnesium</keyword>
<dbReference type="SUPFAM" id="SSF51161">
    <property type="entry name" value="Trimeric LpxA-like enzymes"/>
    <property type="match status" value="1"/>
</dbReference>
<feature type="binding site" evidence="18">
    <location>
        <begin position="80"/>
        <end position="81"/>
    </location>
    <ligand>
        <name>UDP-N-acetyl-alpha-D-glucosamine</name>
        <dbReference type="ChEBI" id="CHEBI:57705"/>
    </ligand>
</feature>
<feature type="binding site" evidence="18">
    <location>
        <begin position="386"/>
        <end position="387"/>
    </location>
    <ligand>
        <name>acetyl-CoA</name>
        <dbReference type="ChEBI" id="CHEBI:57288"/>
    </ligand>
</feature>
<feature type="binding site" evidence="18">
    <location>
        <position position="351"/>
    </location>
    <ligand>
        <name>UDP-N-acetyl-alpha-D-glucosamine</name>
        <dbReference type="ChEBI" id="CHEBI:57705"/>
    </ligand>
</feature>
<protein>
    <recommendedName>
        <fullName evidence="18">Bifunctional protein GlmU</fullName>
    </recommendedName>
    <domain>
        <recommendedName>
            <fullName evidence="18">UDP-N-acetylglucosamine pyrophosphorylase</fullName>
            <ecNumber evidence="18">2.7.7.23</ecNumber>
        </recommendedName>
        <alternativeName>
            <fullName evidence="18">N-acetylglucosamine-1-phosphate uridyltransferase</fullName>
        </alternativeName>
    </domain>
    <domain>
        <recommendedName>
            <fullName evidence="18">Glucosamine-1-phosphate N-acetyltransferase</fullName>
            <ecNumber evidence="18">2.3.1.157</ecNumber>
        </recommendedName>
    </domain>
</protein>
<dbReference type="Gene3D" id="3.90.550.10">
    <property type="entry name" value="Spore Coat Polysaccharide Biosynthesis Protein SpsA, Chain A"/>
    <property type="match status" value="1"/>
</dbReference>
<comment type="pathway">
    <text evidence="18">Nucleotide-sugar biosynthesis; UDP-N-acetyl-alpha-D-glucosamine biosynthesis; N-acetyl-alpha-D-glucosamine 1-phosphate from alpha-D-glucosamine 6-phosphate (route II): step 2/2.</text>
</comment>
<name>A0A364NLR7_9GAMM</name>
<dbReference type="GO" id="GO:0019134">
    <property type="term" value="F:glucosamine-1-phosphate N-acetyltransferase activity"/>
    <property type="evidence" value="ECO:0007669"/>
    <property type="project" value="UniProtKB-UniRule"/>
</dbReference>
<comment type="catalytic activity">
    <reaction evidence="16 18">
        <text>N-acetyl-alpha-D-glucosamine 1-phosphate + UTP + H(+) = UDP-N-acetyl-alpha-D-glucosamine + diphosphate</text>
        <dbReference type="Rhea" id="RHEA:13509"/>
        <dbReference type="ChEBI" id="CHEBI:15378"/>
        <dbReference type="ChEBI" id="CHEBI:33019"/>
        <dbReference type="ChEBI" id="CHEBI:46398"/>
        <dbReference type="ChEBI" id="CHEBI:57705"/>
        <dbReference type="ChEBI" id="CHEBI:57776"/>
        <dbReference type="EC" id="2.7.7.23"/>
    </reaction>
</comment>
<dbReference type="EMBL" id="QKRX01000006">
    <property type="protein sequence ID" value="RAU18059.1"/>
    <property type="molecule type" value="Genomic_DNA"/>
</dbReference>
<feature type="region of interest" description="N-acetyltransferase" evidence="18">
    <location>
        <begin position="251"/>
        <end position="457"/>
    </location>
</feature>
<evidence type="ECO:0000256" key="2">
    <source>
        <dbReference type="ARBA" id="ARBA00007707"/>
    </source>
</evidence>
<keyword evidence="14 18" id="KW-0961">Cell wall biogenesis/degradation</keyword>
<evidence type="ECO:0000256" key="4">
    <source>
        <dbReference type="ARBA" id="ARBA00022490"/>
    </source>
</evidence>
<gene>
    <name evidence="18 20" type="primary">glmU</name>
    <name evidence="20" type="ORF">DN062_09735</name>
</gene>
<feature type="binding site" evidence="18">
    <location>
        <position position="154"/>
    </location>
    <ligand>
        <name>UDP-N-acetyl-alpha-D-glucosamine</name>
        <dbReference type="ChEBI" id="CHEBI:57705"/>
    </ligand>
</feature>
<evidence type="ECO:0000256" key="9">
    <source>
        <dbReference type="ARBA" id="ARBA00022842"/>
    </source>
</evidence>
<feature type="binding site" evidence="18">
    <location>
        <position position="75"/>
    </location>
    <ligand>
        <name>UDP-N-acetyl-alpha-D-glucosamine</name>
        <dbReference type="ChEBI" id="CHEBI:57705"/>
    </ligand>
</feature>
<proteinExistence type="inferred from homology"/>
<evidence type="ECO:0000256" key="8">
    <source>
        <dbReference type="ARBA" id="ARBA00022737"/>
    </source>
</evidence>
<evidence type="ECO:0000256" key="13">
    <source>
        <dbReference type="ARBA" id="ARBA00023315"/>
    </source>
</evidence>
<feature type="active site" description="Proton acceptor" evidence="18">
    <location>
        <position position="363"/>
    </location>
</feature>
<dbReference type="CDD" id="cd02540">
    <property type="entry name" value="GT2_GlmU_N_bac"/>
    <property type="match status" value="1"/>
</dbReference>
<comment type="pathway">
    <text evidence="18">Bacterial outer membrane biogenesis; LPS lipid A biosynthesis.</text>
</comment>
<dbReference type="UniPathway" id="UPA00113">
    <property type="reaction ID" value="UER00532"/>
</dbReference>
<keyword evidence="8 18" id="KW-0677">Repeat</keyword>
<dbReference type="GO" id="GO:0016020">
    <property type="term" value="C:membrane"/>
    <property type="evidence" value="ECO:0007669"/>
    <property type="project" value="GOC"/>
</dbReference>
<keyword evidence="11 18" id="KW-0573">Peptidoglycan synthesis</keyword>
<evidence type="ECO:0000313" key="21">
    <source>
        <dbReference type="Proteomes" id="UP000250744"/>
    </source>
</evidence>
<dbReference type="GO" id="GO:0008360">
    <property type="term" value="P:regulation of cell shape"/>
    <property type="evidence" value="ECO:0007669"/>
    <property type="project" value="UniProtKB-KW"/>
</dbReference>
<keyword evidence="21" id="KW-1185">Reference proteome</keyword>
<evidence type="ECO:0000256" key="5">
    <source>
        <dbReference type="ARBA" id="ARBA00022679"/>
    </source>
</evidence>
<comment type="subcellular location">
    <subcellularLocation>
        <location evidence="1 18">Cytoplasm</location>
    </subcellularLocation>
</comment>
<feature type="region of interest" description="Linker" evidence="18">
    <location>
        <begin position="230"/>
        <end position="250"/>
    </location>
</feature>
<dbReference type="InterPro" id="IPR029044">
    <property type="entry name" value="Nucleotide-diphossugar_trans"/>
</dbReference>
<dbReference type="PANTHER" id="PTHR43584:SF3">
    <property type="entry name" value="BIFUNCTIONAL PROTEIN GLMU"/>
    <property type="match status" value="1"/>
</dbReference>
<evidence type="ECO:0000256" key="3">
    <source>
        <dbReference type="ARBA" id="ARBA00007947"/>
    </source>
</evidence>
<evidence type="ECO:0000259" key="19">
    <source>
        <dbReference type="Pfam" id="PF12804"/>
    </source>
</evidence>
<evidence type="ECO:0000256" key="10">
    <source>
        <dbReference type="ARBA" id="ARBA00022960"/>
    </source>
</evidence>
<feature type="binding site" evidence="18">
    <location>
        <position position="139"/>
    </location>
    <ligand>
        <name>UDP-N-acetyl-alpha-D-glucosamine</name>
        <dbReference type="ChEBI" id="CHEBI:57705"/>
    </ligand>
</feature>
<dbReference type="InterPro" id="IPR038009">
    <property type="entry name" value="GlmU_C_LbH"/>
</dbReference>
<dbReference type="PANTHER" id="PTHR43584">
    <property type="entry name" value="NUCLEOTIDYL TRANSFERASE"/>
    <property type="match status" value="1"/>
</dbReference>
<feature type="binding site" evidence="18">
    <location>
        <position position="227"/>
    </location>
    <ligand>
        <name>UDP-N-acetyl-alpha-D-glucosamine</name>
        <dbReference type="ChEBI" id="CHEBI:57705"/>
    </ligand>
</feature>
<evidence type="ECO:0000256" key="16">
    <source>
        <dbReference type="ARBA" id="ARBA00048493"/>
    </source>
</evidence>
<dbReference type="Pfam" id="PF00132">
    <property type="entry name" value="Hexapep"/>
    <property type="match status" value="1"/>
</dbReference>
<dbReference type="GO" id="GO:0009252">
    <property type="term" value="P:peptidoglycan biosynthetic process"/>
    <property type="evidence" value="ECO:0007669"/>
    <property type="project" value="UniProtKB-UniRule"/>
</dbReference>
<dbReference type="InterPro" id="IPR050065">
    <property type="entry name" value="GlmU-like"/>
</dbReference>
<dbReference type="EC" id="2.7.7.23" evidence="18"/>
<evidence type="ECO:0000256" key="11">
    <source>
        <dbReference type="ARBA" id="ARBA00022984"/>
    </source>
</evidence>
<evidence type="ECO:0000256" key="12">
    <source>
        <dbReference type="ARBA" id="ARBA00023268"/>
    </source>
</evidence>
<dbReference type="Gene3D" id="2.160.10.10">
    <property type="entry name" value="Hexapeptide repeat proteins"/>
    <property type="match status" value="1"/>
</dbReference>
<evidence type="ECO:0000256" key="6">
    <source>
        <dbReference type="ARBA" id="ARBA00022695"/>
    </source>
</evidence>
<dbReference type="RefSeq" id="WP_112159142.1">
    <property type="nucleotide sequence ID" value="NZ_QKRX01000006.1"/>
</dbReference>
<evidence type="ECO:0000256" key="1">
    <source>
        <dbReference type="ARBA" id="ARBA00004496"/>
    </source>
</evidence>
<feature type="binding site" evidence="18">
    <location>
        <begin position="8"/>
        <end position="11"/>
    </location>
    <ligand>
        <name>UDP-N-acetyl-alpha-D-glucosamine</name>
        <dbReference type="ChEBI" id="CHEBI:57705"/>
    </ligand>
</feature>
<dbReference type="InterPro" id="IPR011004">
    <property type="entry name" value="Trimer_LpxA-like_sf"/>
</dbReference>
<dbReference type="GO" id="GO:0006048">
    <property type="term" value="P:UDP-N-acetylglucosamine biosynthetic process"/>
    <property type="evidence" value="ECO:0007669"/>
    <property type="project" value="UniProtKB-UniPathway"/>
</dbReference>
<dbReference type="AlphaFoldDB" id="A0A364NLR7"/>
<feature type="binding site" evidence="18">
    <location>
        <position position="366"/>
    </location>
    <ligand>
        <name>UDP-N-acetyl-alpha-D-glucosamine</name>
        <dbReference type="ChEBI" id="CHEBI:57705"/>
    </ligand>
</feature>
<evidence type="ECO:0000313" key="20">
    <source>
        <dbReference type="EMBL" id="RAU18059.1"/>
    </source>
</evidence>
<dbReference type="EC" id="2.3.1.157" evidence="18"/>
<dbReference type="InterPro" id="IPR025877">
    <property type="entry name" value="MobA-like_NTP_Trfase"/>
</dbReference>
<comment type="pathway">
    <text evidence="18">Nucleotide-sugar biosynthesis; UDP-N-acetyl-alpha-D-glucosamine biosynthesis; UDP-N-acetyl-alpha-D-glucosamine from N-acetyl-alpha-D-glucosamine 1-phosphate: step 1/1.</text>
</comment>
<evidence type="ECO:0000256" key="14">
    <source>
        <dbReference type="ARBA" id="ARBA00023316"/>
    </source>
</evidence>
<dbReference type="GO" id="GO:0071555">
    <property type="term" value="P:cell wall organization"/>
    <property type="evidence" value="ECO:0007669"/>
    <property type="project" value="UniProtKB-KW"/>
</dbReference>
<comment type="catalytic activity">
    <reaction evidence="15 18">
        <text>alpha-D-glucosamine 1-phosphate + acetyl-CoA = N-acetyl-alpha-D-glucosamine 1-phosphate + CoA + H(+)</text>
        <dbReference type="Rhea" id="RHEA:13725"/>
        <dbReference type="ChEBI" id="CHEBI:15378"/>
        <dbReference type="ChEBI" id="CHEBI:57287"/>
        <dbReference type="ChEBI" id="CHEBI:57288"/>
        <dbReference type="ChEBI" id="CHEBI:57776"/>
        <dbReference type="ChEBI" id="CHEBI:58516"/>
        <dbReference type="EC" id="2.3.1.157"/>
    </reaction>
</comment>
<feature type="binding site" evidence="18">
    <location>
        <position position="333"/>
    </location>
    <ligand>
        <name>UDP-N-acetyl-alpha-D-glucosamine</name>
        <dbReference type="ChEBI" id="CHEBI:57705"/>
    </ligand>
</feature>
<evidence type="ECO:0000256" key="15">
    <source>
        <dbReference type="ARBA" id="ARBA00048247"/>
    </source>
</evidence>
<comment type="function">
    <text evidence="17 18">Catalyzes the last two sequential reactions in the de novo biosynthetic pathway for UDP-N-acetylglucosamine (UDP-GlcNAc). The C-terminal domain catalyzes the transfer of acetyl group from acetyl coenzyme A to glucosamine-1-phosphate (GlcN-1-P) to produce N-acetylglucosamine-1-phosphate (GlcNAc-1-P), which is converted into UDP-GlcNAc by the transfer of uridine 5-monophosphate (from uridine 5-triphosphate), a reaction catalyzed by the N-terminal domain.</text>
</comment>
<comment type="cofactor">
    <cofactor evidence="18">
        <name>Mg(2+)</name>
        <dbReference type="ChEBI" id="CHEBI:18420"/>
    </cofactor>
    <text evidence="18">Binds 1 Mg(2+) ion per subunit.</text>
</comment>
<dbReference type="GO" id="GO:0000902">
    <property type="term" value="P:cell morphogenesis"/>
    <property type="evidence" value="ECO:0007669"/>
    <property type="project" value="UniProtKB-UniRule"/>
</dbReference>
<evidence type="ECO:0000256" key="18">
    <source>
        <dbReference type="HAMAP-Rule" id="MF_01631"/>
    </source>
</evidence>
<dbReference type="GO" id="GO:0005737">
    <property type="term" value="C:cytoplasm"/>
    <property type="evidence" value="ECO:0007669"/>
    <property type="project" value="UniProtKB-SubCell"/>
</dbReference>
<dbReference type="HAMAP" id="MF_01631">
    <property type="entry name" value="GlmU"/>
    <property type="match status" value="1"/>
</dbReference>
<feature type="binding site" evidence="18">
    <location>
        <begin position="102"/>
        <end position="104"/>
    </location>
    <ligand>
        <name>UDP-N-acetyl-alpha-D-glucosamine</name>
        <dbReference type="ChEBI" id="CHEBI:57705"/>
    </ligand>
</feature>
<feature type="domain" description="MobA-like NTP transferase" evidence="19">
    <location>
        <begin position="6"/>
        <end position="129"/>
    </location>
</feature>
<dbReference type="Pfam" id="PF12804">
    <property type="entry name" value="NTP_transf_3"/>
    <property type="match status" value="1"/>
</dbReference>
<keyword evidence="4 18" id="KW-0963">Cytoplasm</keyword>
<keyword evidence="10 18" id="KW-0133">Cell shape</keyword>
<dbReference type="OrthoDB" id="9775031at2"/>
<evidence type="ECO:0000256" key="7">
    <source>
        <dbReference type="ARBA" id="ARBA00022723"/>
    </source>
</evidence>
<dbReference type="UniPathway" id="UPA00973"/>
<organism evidence="20 21">
    <name type="scientific">Nitrincola tibetensis</name>
    <dbReference type="NCBI Taxonomy" id="2219697"/>
    <lineage>
        <taxon>Bacteria</taxon>
        <taxon>Pseudomonadati</taxon>
        <taxon>Pseudomonadota</taxon>
        <taxon>Gammaproteobacteria</taxon>
        <taxon>Oceanospirillales</taxon>
        <taxon>Oceanospirillaceae</taxon>
        <taxon>Nitrincola</taxon>
    </lineage>
</organism>
<dbReference type="NCBIfam" id="TIGR01173">
    <property type="entry name" value="glmU"/>
    <property type="match status" value="1"/>
</dbReference>
<keyword evidence="13 18" id="KW-0012">Acyltransferase</keyword>
<dbReference type="Pfam" id="PF14602">
    <property type="entry name" value="Hexapep_2"/>
    <property type="match status" value="1"/>
</dbReference>